<reference evidence="2" key="1">
    <citation type="submission" date="2015-11" db="EMBL/GenBank/DDBJ databases">
        <title>De novo transcriptome assembly of four potential Pierce s Disease insect vectors from Arizona vineyards.</title>
        <authorList>
            <person name="Tassone E.E."/>
        </authorList>
    </citation>
    <scope>NUCLEOTIDE SEQUENCE</scope>
</reference>
<accession>A0A1B6HIU2</accession>
<keyword evidence="1" id="KW-0732">Signal</keyword>
<dbReference type="GO" id="GO:0005549">
    <property type="term" value="F:odorant binding"/>
    <property type="evidence" value="ECO:0007669"/>
    <property type="project" value="InterPro"/>
</dbReference>
<dbReference type="SUPFAM" id="SSF47565">
    <property type="entry name" value="Insect pheromone/odorant-binding proteins"/>
    <property type="match status" value="1"/>
</dbReference>
<dbReference type="Gene3D" id="1.10.238.20">
    <property type="entry name" value="Pheromone/general odorant binding protein domain"/>
    <property type="match status" value="1"/>
</dbReference>
<dbReference type="AlphaFoldDB" id="A0A1B6HIU2"/>
<feature type="non-terminal residue" evidence="2">
    <location>
        <position position="1"/>
    </location>
</feature>
<dbReference type="SMART" id="SM00708">
    <property type="entry name" value="PhBP"/>
    <property type="match status" value="1"/>
</dbReference>
<gene>
    <name evidence="2" type="ORF">g.7656</name>
</gene>
<evidence type="ECO:0000313" key="2">
    <source>
        <dbReference type="EMBL" id="JAS74541.1"/>
    </source>
</evidence>
<sequence length="143" mass="15934">DSQGLVFVALLLAALALVNAKIDYDEYEKKFNVCKEETKAEETFEDTIKNEKIPTSDKGMCLVECLLRSQGVYDSDGKYKPEGAKEYFSKVFSHLPENIEKSIAIAEECSKMDVEGLDKCEAAVKHLSCAKIKSAQQNISLKD</sequence>
<name>A0A1B6HIU2_9HEMI</name>
<protein>
    <submittedName>
        <fullName evidence="2">Uncharacterized protein</fullName>
    </submittedName>
</protein>
<dbReference type="CDD" id="cd23992">
    <property type="entry name" value="PBP_GOBP"/>
    <property type="match status" value="1"/>
</dbReference>
<dbReference type="InterPro" id="IPR006170">
    <property type="entry name" value="PBP/GOBP"/>
</dbReference>
<feature type="chain" id="PRO_5008584357" evidence="1">
    <location>
        <begin position="21"/>
        <end position="143"/>
    </location>
</feature>
<dbReference type="EMBL" id="GECU01033165">
    <property type="protein sequence ID" value="JAS74541.1"/>
    <property type="molecule type" value="Transcribed_RNA"/>
</dbReference>
<organism evidence="2">
    <name type="scientific">Homalodisca liturata</name>
    <dbReference type="NCBI Taxonomy" id="320908"/>
    <lineage>
        <taxon>Eukaryota</taxon>
        <taxon>Metazoa</taxon>
        <taxon>Ecdysozoa</taxon>
        <taxon>Arthropoda</taxon>
        <taxon>Hexapoda</taxon>
        <taxon>Insecta</taxon>
        <taxon>Pterygota</taxon>
        <taxon>Neoptera</taxon>
        <taxon>Paraneoptera</taxon>
        <taxon>Hemiptera</taxon>
        <taxon>Auchenorrhyncha</taxon>
        <taxon>Membracoidea</taxon>
        <taxon>Cicadellidae</taxon>
        <taxon>Cicadellinae</taxon>
        <taxon>Proconiini</taxon>
        <taxon>Homalodisca</taxon>
    </lineage>
</organism>
<evidence type="ECO:0000256" key="1">
    <source>
        <dbReference type="SAM" id="SignalP"/>
    </source>
</evidence>
<dbReference type="Pfam" id="PF01395">
    <property type="entry name" value="PBP_GOBP"/>
    <property type="match status" value="1"/>
</dbReference>
<dbReference type="InterPro" id="IPR036728">
    <property type="entry name" value="PBP_GOBP_sf"/>
</dbReference>
<feature type="signal peptide" evidence="1">
    <location>
        <begin position="1"/>
        <end position="20"/>
    </location>
</feature>
<proteinExistence type="predicted"/>